<reference evidence="4 5" key="1">
    <citation type="submission" date="2024-02" db="EMBL/GenBank/DDBJ databases">
        <authorList>
            <person name="Daric V."/>
            <person name="Darras S."/>
        </authorList>
    </citation>
    <scope>NUCLEOTIDE SEQUENCE [LARGE SCALE GENOMIC DNA]</scope>
</reference>
<keyword evidence="1" id="KW-0106">Calcium</keyword>
<gene>
    <name evidence="4" type="ORF">CVLEPA_LOCUS15044</name>
</gene>
<feature type="region of interest" description="Disordered" evidence="2">
    <location>
        <begin position="28"/>
        <end position="79"/>
    </location>
</feature>
<name>A0ABP0FWQ0_CLALP</name>
<dbReference type="InterPro" id="IPR002048">
    <property type="entry name" value="EF_hand_dom"/>
</dbReference>
<dbReference type="PROSITE" id="PS50222">
    <property type="entry name" value="EF_HAND_2"/>
    <property type="match status" value="2"/>
</dbReference>
<protein>
    <recommendedName>
        <fullName evidence="3">EF-hand domain-containing protein</fullName>
    </recommendedName>
</protein>
<dbReference type="EMBL" id="CAWYQH010000097">
    <property type="protein sequence ID" value="CAK8684039.1"/>
    <property type="molecule type" value="Genomic_DNA"/>
</dbReference>
<feature type="compositionally biased region" description="Polar residues" evidence="2">
    <location>
        <begin position="337"/>
        <end position="375"/>
    </location>
</feature>
<dbReference type="InterPro" id="IPR011992">
    <property type="entry name" value="EF-hand-dom_pair"/>
</dbReference>
<dbReference type="PANTHER" id="PTHR20875:SF7">
    <property type="entry name" value="EF-HAND DOMAIN-CONTAINING PROTEIN"/>
    <property type="match status" value="1"/>
</dbReference>
<dbReference type="SMART" id="SM00054">
    <property type="entry name" value="EFh"/>
    <property type="match status" value="3"/>
</dbReference>
<accession>A0ABP0FWQ0</accession>
<dbReference type="PANTHER" id="PTHR20875">
    <property type="entry name" value="EF-HAND CALCIUM-BINDING DOMAIN-CONTAINING PROTEIN 6-RELATED"/>
    <property type="match status" value="1"/>
</dbReference>
<feature type="domain" description="EF-hand" evidence="3">
    <location>
        <begin position="505"/>
        <end position="540"/>
    </location>
</feature>
<evidence type="ECO:0000313" key="5">
    <source>
        <dbReference type="Proteomes" id="UP001642483"/>
    </source>
</evidence>
<dbReference type="Proteomes" id="UP001642483">
    <property type="component" value="Unassembled WGS sequence"/>
</dbReference>
<dbReference type="Gene3D" id="1.10.238.10">
    <property type="entry name" value="EF-hand"/>
    <property type="match status" value="4"/>
</dbReference>
<evidence type="ECO:0000256" key="1">
    <source>
        <dbReference type="ARBA" id="ARBA00022837"/>
    </source>
</evidence>
<proteinExistence type="predicted"/>
<sequence>MAPSTTQKFPSVSHPLSRLASRECLSISGKSRDGAESVDWSLGSPSPQPPESIRSQSVAGSIPGRADSRLLPARCGTSQDSKRVSTDEVLLVLEEKLRSSNLPLVRRMFRSNDPNGEGKVTKEAFSRILWHLCGYLSPRQISHVLRRLGLDKSSLITFEDLFCYFRRPQSRDKGREQVGFTKSSMSIRPPNSASDAISYAKGQSTAYASPEEVAEISWQALKTKASTGEIDFYDFFPPMCFGNGAYVIPGQLRECLQKLHIPSSDDIVAKIFRKFEGGSPYAVHTKRLFQSLGVDAEGRLLKTPPSGSSTPKFKTPRPIMSPKKSSTTPRDSAIQRPATSQCNEIASQKAETPQLTPVNLPSARPKTSTDTSSTRIFDGDIGDMIGKKLNEGQANVIRALEAKDSNGSGTISKPHLREAFAALGFPIKPTDMEHFLSRNGLRRKDGMVNYRLLLRRLQTRSGRGLLNKVMRSHEHVFHDTTPPSTPSDGASAMILERKLLDIFQREFLALLAAFRQFDLNGTGFLTPDEFRTALERRYLVKFTDATWEQCIESSYVRLVQPPNNATQGQIGYVPYNDFLAKFDVMLRPSTVDAEDPWVEKEVDLKRLREHKERYLNSMDIDPADHTHRHEPRPLDQLEVVLVDVLLYKFHNFKKEYDMIVREDFCRIDKEKFDYIMFRCGFVLTASELSRLWLSMPITRPMESLSFPTILQHVMRLYYSALKPAKFSKTSRDSVIVSHVLEKIRVPMVSNWNLLKKKLRFLDPMGTSRIPKEDMLAIIRGLRPNINDMELHYLIEMLESRVSGKTNYFRMMEYFTKNTKGTRLDTADKNHPPLSTDSSRVYQKFYDINQLPKQHNYRHPTPVKPDFITLRNAPATPPFKRINMQPGVARRKKYPALEKQGINGAMNKSFPYRGNFDTLAHHPPSTVQSRTSKDSLAANHVKPRIGARDMPFLGRALRKEDKQDCGRISVEAFKKILLSYGITFRDPNEMYKLLRRYDRKMTDEISYEKFLQAIA</sequence>
<evidence type="ECO:0000256" key="2">
    <source>
        <dbReference type="SAM" id="MobiDB-lite"/>
    </source>
</evidence>
<comment type="caution">
    <text evidence="4">The sequence shown here is derived from an EMBL/GenBank/DDBJ whole genome shotgun (WGS) entry which is preliminary data.</text>
</comment>
<dbReference type="Pfam" id="PF13405">
    <property type="entry name" value="EF-hand_6"/>
    <property type="match status" value="1"/>
</dbReference>
<feature type="domain" description="EF-hand" evidence="3">
    <location>
        <begin position="391"/>
        <end position="426"/>
    </location>
</feature>
<dbReference type="InterPro" id="IPR018247">
    <property type="entry name" value="EF_Hand_1_Ca_BS"/>
</dbReference>
<dbReference type="InterPro" id="IPR052603">
    <property type="entry name" value="EFCB6"/>
</dbReference>
<evidence type="ECO:0000259" key="3">
    <source>
        <dbReference type="PROSITE" id="PS50222"/>
    </source>
</evidence>
<dbReference type="SUPFAM" id="SSF47473">
    <property type="entry name" value="EF-hand"/>
    <property type="match status" value="3"/>
</dbReference>
<keyword evidence="5" id="KW-1185">Reference proteome</keyword>
<organism evidence="4 5">
    <name type="scientific">Clavelina lepadiformis</name>
    <name type="common">Light-bulb sea squirt</name>
    <name type="synonym">Ascidia lepadiformis</name>
    <dbReference type="NCBI Taxonomy" id="159417"/>
    <lineage>
        <taxon>Eukaryota</taxon>
        <taxon>Metazoa</taxon>
        <taxon>Chordata</taxon>
        <taxon>Tunicata</taxon>
        <taxon>Ascidiacea</taxon>
        <taxon>Aplousobranchia</taxon>
        <taxon>Clavelinidae</taxon>
        <taxon>Clavelina</taxon>
    </lineage>
</organism>
<feature type="region of interest" description="Disordered" evidence="2">
    <location>
        <begin position="299"/>
        <end position="375"/>
    </location>
</feature>
<dbReference type="PROSITE" id="PS00018">
    <property type="entry name" value="EF_HAND_1"/>
    <property type="match status" value="1"/>
</dbReference>
<evidence type="ECO:0000313" key="4">
    <source>
        <dbReference type="EMBL" id="CAK8684039.1"/>
    </source>
</evidence>